<dbReference type="SMART" id="SM00283">
    <property type="entry name" value="MA"/>
    <property type="match status" value="1"/>
</dbReference>
<dbReference type="PANTHER" id="PTHR32089">
    <property type="entry name" value="METHYL-ACCEPTING CHEMOTAXIS PROTEIN MCPB"/>
    <property type="match status" value="1"/>
</dbReference>
<keyword evidence="1 3" id="KW-0807">Transducer</keyword>
<dbReference type="GO" id="GO:0020037">
    <property type="term" value="F:heme binding"/>
    <property type="evidence" value="ECO:0007669"/>
    <property type="project" value="InterPro"/>
</dbReference>
<dbReference type="SUPFAM" id="SSF46458">
    <property type="entry name" value="Globin-like"/>
    <property type="match status" value="1"/>
</dbReference>
<dbReference type="Pfam" id="PF00015">
    <property type="entry name" value="MCPsignal"/>
    <property type="match status" value="1"/>
</dbReference>
<dbReference type="InterPro" id="IPR012292">
    <property type="entry name" value="Globin/Proto"/>
</dbReference>
<evidence type="ECO:0000256" key="2">
    <source>
        <dbReference type="ARBA" id="ARBA00029447"/>
    </source>
</evidence>
<feature type="domain" description="Methyl-accepting transducer" evidence="4">
    <location>
        <begin position="198"/>
        <end position="426"/>
    </location>
</feature>
<dbReference type="Gene3D" id="1.10.287.950">
    <property type="entry name" value="Methyl-accepting chemotaxis protein"/>
    <property type="match status" value="1"/>
</dbReference>
<reference evidence="5" key="2">
    <citation type="submission" date="2020-09" db="EMBL/GenBank/DDBJ databases">
        <authorList>
            <person name="Sun Q."/>
            <person name="Zhou Y."/>
        </authorList>
    </citation>
    <scope>NUCLEOTIDE SEQUENCE</scope>
    <source>
        <strain evidence="5">CGMCC 1.15760</strain>
    </source>
</reference>
<gene>
    <name evidence="5" type="primary">hemAT</name>
    <name evidence="5" type="ORF">GCM10007425_24330</name>
</gene>
<dbReference type="CDD" id="cd01068">
    <property type="entry name" value="globin_sensor"/>
    <property type="match status" value="1"/>
</dbReference>
<dbReference type="GO" id="GO:0004888">
    <property type="term" value="F:transmembrane signaling receptor activity"/>
    <property type="evidence" value="ECO:0007669"/>
    <property type="project" value="InterPro"/>
</dbReference>
<reference evidence="5" key="1">
    <citation type="journal article" date="2014" name="Int. J. Syst. Evol. Microbiol.">
        <title>Complete genome sequence of Corynebacterium casei LMG S-19264T (=DSM 44701T), isolated from a smear-ripened cheese.</title>
        <authorList>
            <consortium name="US DOE Joint Genome Institute (JGI-PGF)"/>
            <person name="Walter F."/>
            <person name="Albersmeier A."/>
            <person name="Kalinowski J."/>
            <person name="Ruckert C."/>
        </authorList>
    </citation>
    <scope>NUCLEOTIDE SEQUENCE</scope>
    <source>
        <strain evidence="5">CGMCC 1.15760</strain>
    </source>
</reference>
<protein>
    <submittedName>
        <fullName evidence="5">Heme-based aerotactic transducer HemAT</fullName>
    </submittedName>
</protein>
<accession>A0A917G8R9</accession>
<evidence type="ECO:0000313" key="5">
    <source>
        <dbReference type="EMBL" id="GGG28896.1"/>
    </source>
</evidence>
<evidence type="ECO:0000256" key="3">
    <source>
        <dbReference type="PROSITE-ProRule" id="PRU00284"/>
    </source>
</evidence>
<name>A0A917G8R9_9BACI</name>
<dbReference type="InterPro" id="IPR004089">
    <property type="entry name" value="MCPsignal_dom"/>
</dbReference>
<evidence type="ECO:0000259" key="4">
    <source>
        <dbReference type="PROSITE" id="PS50111"/>
    </source>
</evidence>
<dbReference type="SUPFAM" id="SSF58104">
    <property type="entry name" value="Methyl-accepting chemotaxis protein (MCP) signaling domain"/>
    <property type="match status" value="1"/>
</dbReference>
<dbReference type="PROSITE" id="PS50111">
    <property type="entry name" value="CHEMOTAXIS_TRANSDUC_2"/>
    <property type="match status" value="1"/>
</dbReference>
<dbReference type="GO" id="GO:0016020">
    <property type="term" value="C:membrane"/>
    <property type="evidence" value="ECO:0007669"/>
    <property type="project" value="InterPro"/>
</dbReference>
<dbReference type="InterPro" id="IPR044398">
    <property type="entry name" value="Globin-sensor_dom"/>
</dbReference>
<dbReference type="PANTHER" id="PTHR32089:SF118">
    <property type="entry name" value="HEME-BASED AEROTACTIC TRANSDUCER HEMAT"/>
    <property type="match status" value="1"/>
</dbReference>
<proteinExistence type="inferred from homology"/>
<organism evidence="5 6">
    <name type="scientific">Lysinibacillus alkalisoli</name>
    <dbReference type="NCBI Taxonomy" id="1911548"/>
    <lineage>
        <taxon>Bacteria</taxon>
        <taxon>Bacillati</taxon>
        <taxon>Bacillota</taxon>
        <taxon>Bacilli</taxon>
        <taxon>Bacillales</taxon>
        <taxon>Bacillaceae</taxon>
        <taxon>Lysinibacillus</taxon>
    </lineage>
</organism>
<dbReference type="AlphaFoldDB" id="A0A917G8R9"/>
<dbReference type="EMBL" id="BMJT01000008">
    <property type="protein sequence ID" value="GGG28896.1"/>
    <property type="molecule type" value="Genomic_DNA"/>
</dbReference>
<dbReference type="Pfam" id="PF11563">
    <property type="entry name" value="Protoglobin"/>
    <property type="match status" value="1"/>
</dbReference>
<comment type="similarity">
    <text evidence="2">Belongs to the methyl-accepting chemotaxis (MCP) protein family.</text>
</comment>
<dbReference type="InterPro" id="IPR004090">
    <property type="entry name" value="Chemotax_Me-accpt_rcpt"/>
</dbReference>
<comment type="caution">
    <text evidence="5">The sequence shown here is derived from an EMBL/GenBank/DDBJ whole genome shotgun (WGS) entry which is preliminary data.</text>
</comment>
<keyword evidence="6" id="KW-1185">Reference proteome</keyword>
<dbReference type="PRINTS" id="PR00260">
    <property type="entry name" value="CHEMTRNSDUCR"/>
</dbReference>
<sequence length="436" mass="48452">MNWFKSKTPPTYELDPSSYMDDVAINLTHYPNIQRQLQLLELTIEDLAIIKQLQPELTEVVPIMVDRFYDGVSQNIDLVNIIQQHSKIERLKVTLRKHINGIFDAMIDEAYIKDRQRIASAHVRIGLESKWYLGSFQSLITTFIDLIDELNLSKEDSNRAIKAFTKIINLEQQLVIEAYEEQEIAARERVNEIKLGIVSTIQSTAQELNAISQETTAALHEISSDANDIAGATQQGLELVDETEQKSQHGREDLQQQNELMQVILTSVNDLDVTMEKLRDSSNKISEIVGLVTSIADQTNLLALNASIEAARAGEHGKGFAVVADEVRKLAEETKKAVQNVSHLITDTEINIVSMAKSVTTVDEQIHVSVDTQQKLSASFSAIAEAVSGIQAQYISTSEDISKISHLIQDLSQGASLVSTSSDALIEVVSQLDKDQ</sequence>
<evidence type="ECO:0000256" key="1">
    <source>
        <dbReference type="ARBA" id="ARBA00023224"/>
    </source>
</evidence>
<dbReference type="InterPro" id="IPR009050">
    <property type="entry name" value="Globin-like_sf"/>
</dbReference>
<evidence type="ECO:0000313" key="6">
    <source>
        <dbReference type="Proteomes" id="UP000616608"/>
    </source>
</evidence>
<dbReference type="GO" id="GO:0007165">
    <property type="term" value="P:signal transduction"/>
    <property type="evidence" value="ECO:0007669"/>
    <property type="project" value="UniProtKB-KW"/>
</dbReference>
<dbReference type="Proteomes" id="UP000616608">
    <property type="component" value="Unassembled WGS sequence"/>
</dbReference>
<dbReference type="InterPro" id="IPR039379">
    <property type="entry name" value="Protoglobin_sensor_dom"/>
</dbReference>
<dbReference type="GO" id="GO:0019825">
    <property type="term" value="F:oxygen binding"/>
    <property type="evidence" value="ECO:0007669"/>
    <property type="project" value="InterPro"/>
</dbReference>
<dbReference type="GO" id="GO:0006935">
    <property type="term" value="P:chemotaxis"/>
    <property type="evidence" value="ECO:0007669"/>
    <property type="project" value="InterPro"/>
</dbReference>
<dbReference type="Gene3D" id="1.10.490.10">
    <property type="entry name" value="Globins"/>
    <property type="match status" value="1"/>
</dbReference>